<dbReference type="InterPro" id="IPR004852">
    <property type="entry name" value="Di-haem_cyt_c_peroxidsae"/>
</dbReference>
<keyword evidence="6" id="KW-0560">Oxidoreductase</keyword>
<feature type="chain" id="PRO_5011779065" evidence="10">
    <location>
        <begin position="21"/>
        <end position="368"/>
    </location>
</feature>
<keyword evidence="13" id="KW-1185">Reference proteome</keyword>
<dbReference type="Gene3D" id="1.10.760.10">
    <property type="entry name" value="Cytochrome c-like domain"/>
    <property type="match status" value="2"/>
</dbReference>
<evidence type="ECO:0000256" key="7">
    <source>
        <dbReference type="ARBA" id="ARBA00023004"/>
    </source>
</evidence>
<dbReference type="InterPro" id="IPR026259">
    <property type="entry name" value="MauG/Cytc_peroxidase"/>
</dbReference>
<dbReference type="GO" id="GO:0004130">
    <property type="term" value="F:cytochrome-c peroxidase activity"/>
    <property type="evidence" value="ECO:0007669"/>
    <property type="project" value="TreeGrafter"/>
</dbReference>
<keyword evidence="12" id="KW-0575">Peroxidase</keyword>
<organism evidence="12 13">
    <name type="scientific">Celeribacter neptunius</name>
    <dbReference type="NCBI Taxonomy" id="588602"/>
    <lineage>
        <taxon>Bacteria</taxon>
        <taxon>Pseudomonadati</taxon>
        <taxon>Pseudomonadota</taxon>
        <taxon>Alphaproteobacteria</taxon>
        <taxon>Rhodobacterales</taxon>
        <taxon>Roseobacteraceae</taxon>
        <taxon>Celeribacter</taxon>
    </lineage>
</organism>
<evidence type="ECO:0000256" key="8">
    <source>
        <dbReference type="PIRSR" id="PIRSR000294-1"/>
    </source>
</evidence>
<evidence type="ECO:0000256" key="6">
    <source>
        <dbReference type="ARBA" id="ARBA00023002"/>
    </source>
</evidence>
<comment type="subcellular location">
    <subcellularLocation>
        <location evidence="1">Periplasm</location>
    </subcellularLocation>
</comment>
<dbReference type="RefSeq" id="WP_090060625.1">
    <property type="nucleotide sequence ID" value="NZ_FORH01000003.1"/>
</dbReference>
<dbReference type="STRING" id="588602.SAMN04487991_2091"/>
<dbReference type="GO" id="GO:0046872">
    <property type="term" value="F:metal ion binding"/>
    <property type="evidence" value="ECO:0007669"/>
    <property type="project" value="UniProtKB-KW"/>
</dbReference>
<dbReference type="SUPFAM" id="SSF46626">
    <property type="entry name" value="Cytochrome c"/>
    <property type="match status" value="2"/>
</dbReference>
<evidence type="ECO:0000256" key="2">
    <source>
        <dbReference type="ARBA" id="ARBA00022617"/>
    </source>
</evidence>
<feature type="signal peptide" evidence="10">
    <location>
        <begin position="1"/>
        <end position="20"/>
    </location>
</feature>
<keyword evidence="5" id="KW-0574">Periplasm</keyword>
<accession>A0A1I3R6A6</accession>
<dbReference type="GO" id="GO:0009055">
    <property type="term" value="F:electron transfer activity"/>
    <property type="evidence" value="ECO:0007669"/>
    <property type="project" value="InterPro"/>
</dbReference>
<reference evidence="13" key="1">
    <citation type="submission" date="2016-10" db="EMBL/GenBank/DDBJ databases">
        <authorList>
            <person name="Varghese N."/>
            <person name="Submissions S."/>
        </authorList>
    </citation>
    <scope>NUCLEOTIDE SEQUENCE [LARGE SCALE GENOMIC DNA]</scope>
    <source>
        <strain evidence="13">DSM 26471</strain>
    </source>
</reference>
<evidence type="ECO:0000313" key="12">
    <source>
        <dbReference type="EMBL" id="SFJ41655.1"/>
    </source>
</evidence>
<evidence type="ECO:0000256" key="4">
    <source>
        <dbReference type="ARBA" id="ARBA00022729"/>
    </source>
</evidence>
<keyword evidence="7 9" id="KW-0408">Iron</keyword>
<dbReference type="InterPro" id="IPR009056">
    <property type="entry name" value="Cyt_c-like_dom"/>
</dbReference>
<sequence>MKRLALLTAAAFVVVSPKPAEVQAVAEMTALEQLGETLFFDPNLSLNRTQSCASCHDPDQGFADPSGAVSTGADGIAKGRRNAPALGYAALTPERSTDASGHLIGGFFHDGRAATLAEQAAGPVLDPNEMQMPDRAAVVARLNEDAAYRRRFAALYDAGVLTRTDTGFAAMTEALAAFERRSSFSPFDSKFDRALRGEAALTPLEQRGAELFFDPQASNCSACHSSGTQPELFTSYRYFNTGVPENPVAASQDGGLAEVTGEAKHLRRFKTPSLRNVAITGPYMHNGVFEDLETAVRFYNRYQSTESEWQTNPETGASYGKVAVAETLSVGLLIKGPVLSDADIEALIAFLETLTDRRYEHLLKAREQ</sequence>
<evidence type="ECO:0000256" key="10">
    <source>
        <dbReference type="SAM" id="SignalP"/>
    </source>
</evidence>
<evidence type="ECO:0000259" key="11">
    <source>
        <dbReference type="PROSITE" id="PS51007"/>
    </source>
</evidence>
<evidence type="ECO:0000256" key="1">
    <source>
        <dbReference type="ARBA" id="ARBA00004418"/>
    </source>
</evidence>
<feature type="binding site" description="covalent" evidence="8">
    <location>
        <position position="55"/>
    </location>
    <ligand>
        <name>heme c</name>
        <dbReference type="ChEBI" id="CHEBI:61717"/>
        <label>1</label>
    </ligand>
</feature>
<keyword evidence="3 9" id="KW-0479">Metal-binding</keyword>
<proteinExistence type="predicted"/>
<dbReference type="GO" id="GO:0020037">
    <property type="term" value="F:heme binding"/>
    <property type="evidence" value="ECO:0007669"/>
    <property type="project" value="InterPro"/>
</dbReference>
<evidence type="ECO:0000256" key="3">
    <source>
        <dbReference type="ARBA" id="ARBA00022723"/>
    </source>
</evidence>
<comment type="cofactor">
    <cofactor evidence="8">
        <name>heme</name>
        <dbReference type="ChEBI" id="CHEBI:30413"/>
    </cofactor>
    <text evidence="8">Binds 2 heme groups.</text>
</comment>
<feature type="binding site" description="covalent" evidence="8">
    <location>
        <position position="220"/>
    </location>
    <ligand>
        <name>heme c</name>
        <dbReference type="ChEBI" id="CHEBI:61717"/>
        <label>2</label>
    </ligand>
</feature>
<dbReference type="PANTHER" id="PTHR30600">
    <property type="entry name" value="CYTOCHROME C PEROXIDASE-RELATED"/>
    <property type="match status" value="1"/>
</dbReference>
<feature type="binding site" description="covalent" evidence="8">
    <location>
        <position position="52"/>
    </location>
    <ligand>
        <name>heme c</name>
        <dbReference type="ChEBI" id="CHEBI:61717"/>
        <label>1</label>
    </ligand>
</feature>
<gene>
    <name evidence="12" type="ORF">SAMN04487991_2091</name>
</gene>
<dbReference type="OrthoDB" id="9805202at2"/>
<keyword evidence="2 8" id="KW-0349">Heme</keyword>
<dbReference type="InterPro" id="IPR051395">
    <property type="entry name" value="Cytochrome_c_Peroxidase/MauG"/>
</dbReference>
<name>A0A1I3R6A6_9RHOB</name>
<protein>
    <submittedName>
        <fullName evidence="12">Cytochrome c peroxidase</fullName>
    </submittedName>
</protein>
<feature type="domain" description="Cytochrome c" evidence="11">
    <location>
        <begin position="30"/>
        <end position="146"/>
    </location>
</feature>
<evidence type="ECO:0000313" key="13">
    <source>
        <dbReference type="Proteomes" id="UP000199630"/>
    </source>
</evidence>
<dbReference type="PANTHER" id="PTHR30600:SF10">
    <property type="entry name" value="BLL6722 PROTEIN"/>
    <property type="match status" value="1"/>
</dbReference>
<feature type="binding site" description="covalent" evidence="8">
    <location>
        <position position="223"/>
    </location>
    <ligand>
        <name>heme c</name>
        <dbReference type="ChEBI" id="CHEBI:61717"/>
        <label>2</label>
    </ligand>
</feature>
<feature type="binding site" description="axial binding residue" evidence="9">
    <location>
        <position position="224"/>
    </location>
    <ligand>
        <name>heme c</name>
        <dbReference type="ChEBI" id="CHEBI:61717"/>
        <label>2</label>
    </ligand>
    <ligandPart>
        <name>Fe</name>
        <dbReference type="ChEBI" id="CHEBI:18248"/>
    </ligandPart>
</feature>
<feature type="binding site" description="axial binding residue" evidence="9">
    <location>
        <position position="56"/>
    </location>
    <ligand>
        <name>heme c</name>
        <dbReference type="ChEBI" id="CHEBI:61717"/>
        <label>1</label>
    </ligand>
    <ligandPart>
        <name>Fe</name>
        <dbReference type="ChEBI" id="CHEBI:18248"/>
    </ligandPart>
</feature>
<keyword evidence="4 10" id="KW-0732">Signal</keyword>
<dbReference type="PROSITE" id="PS51007">
    <property type="entry name" value="CYTC"/>
    <property type="match status" value="2"/>
</dbReference>
<evidence type="ECO:0000256" key="9">
    <source>
        <dbReference type="PIRSR" id="PIRSR000294-2"/>
    </source>
</evidence>
<dbReference type="Proteomes" id="UP000199630">
    <property type="component" value="Unassembled WGS sequence"/>
</dbReference>
<dbReference type="Pfam" id="PF03150">
    <property type="entry name" value="CCP_MauG"/>
    <property type="match status" value="1"/>
</dbReference>
<dbReference type="GO" id="GO:0042597">
    <property type="term" value="C:periplasmic space"/>
    <property type="evidence" value="ECO:0007669"/>
    <property type="project" value="UniProtKB-SubCell"/>
</dbReference>
<dbReference type="PIRSF" id="PIRSF000294">
    <property type="entry name" value="Cytochrome-c_peroxidase"/>
    <property type="match status" value="1"/>
</dbReference>
<comment type="PTM">
    <text evidence="8">Binds 2 heme groups per subunit.</text>
</comment>
<dbReference type="AlphaFoldDB" id="A0A1I3R6A6"/>
<dbReference type="EMBL" id="FORH01000003">
    <property type="protein sequence ID" value="SFJ41655.1"/>
    <property type="molecule type" value="Genomic_DNA"/>
</dbReference>
<dbReference type="InterPro" id="IPR036909">
    <property type="entry name" value="Cyt_c-like_dom_sf"/>
</dbReference>
<feature type="domain" description="Cytochrome c" evidence="11">
    <location>
        <begin position="203"/>
        <end position="355"/>
    </location>
</feature>
<evidence type="ECO:0000256" key="5">
    <source>
        <dbReference type="ARBA" id="ARBA00022764"/>
    </source>
</evidence>